<dbReference type="RefSeq" id="WP_068261090.1">
    <property type="nucleotide sequence ID" value="NZ_LWSK01000022.1"/>
</dbReference>
<protein>
    <submittedName>
        <fullName evidence="5">Universal stress protein UspE</fullName>
    </submittedName>
</protein>
<evidence type="ECO:0000313" key="5">
    <source>
        <dbReference type="EMBL" id="KAA1261999.1"/>
    </source>
</evidence>
<comment type="subcellular location">
    <subcellularLocation>
        <location evidence="1">Cytoplasm</location>
    </subcellularLocation>
</comment>
<dbReference type="AlphaFoldDB" id="A0A5B1CQ67"/>
<dbReference type="CDD" id="cd00293">
    <property type="entry name" value="USP-like"/>
    <property type="match status" value="1"/>
</dbReference>
<dbReference type="SUPFAM" id="SSF52402">
    <property type="entry name" value="Adenine nucleotide alpha hydrolases-like"/>
    <property type="match status" value="1"/>
</dbReference>
<reference evidence="5 6" key="1">
    <citation type="submission" date="2019-08" db="EMBL/GenBank/DDBJ databases">
        <title>Deep-cultivation of Planctomycetes and their phenomic and genomic characterization uncovers novel biology.</title>
        <authorList>
            <person name="Wiegand S."/>
            <person name="Jogler M."/>
            <person name="Boedeker C."/>
            <person name="Pinto D."/>
            <person name="Vollmers J."/>
            <person name="Rivas-Marin E."/>
            <person name="Kohn T."/>
            <person name="Peeters S.H."/>
            <person name="Heuer A."/>
            <person name="Rast P."/>
            <person name="Oberbeckmann S."/>
            <person name="Bunk B."/>
            <person name="Jeske O."/>
            <person name="Meyerdierks A."/>
            <person name="Storesund J.E."/>
            <person name="Kallscheuer N."/>
            <person name="Luecker S."/>
            <person name="Lage O.M."/>
            <person name="Pohl T."/>
            <person name="Merkel B.J."/>
            <person name="Hornburger P."/>
            <person name="Mueller R.-W."/>
            <person name="Bruemmer F."/>
            <person name="Labrenz M."/>
            <person name="Spormann A.M."/>
            <person name="Op Den Camp H."/>
            <person name="Overmann J."/>
            <person name="Amann R."/>
            <person name="Jetten M.S.M."/>
            <person name="Mascher T."/>
            <person name="Medema M.H."/>
            <person name="Devos D.P."/>
            <person name="Kaster A.-K."/>
            <person name="Ovreas L."/>
            <person name="Rohde M."/>
            <person name="Galperin M.Y."/>
            <person name="Jogler C."/>
        </authorList>
    </citation>
    <scope>NUCLEOTIDE SEQUENCE [LARGE SCALE GENOMIC DNA]</scope>
    <source>
        <strain evidence="5 6">LF1</strain>
    </source>
</reference>
<dbReference type="PANTHER" id="PTHR47892">
    <property type="entry name" value="UNIVERSAL STRESS PROTEIN E"/>
    <property type="match status" value="1"/>
</dbReference>
<evidence type="ECO:0000313" key="6">
    <source>
        <dbReference type="Proteomes" id="UP000322699"/>
    </source>
</evidence>
<comment type="function">
    <text evidence="3">Required for resistance to DNA-damaging agents.</text>
</comment>
<dbReference type="Proteomes" id="UP000322699">
    <property type="component" value="Unassembled WGS sequence"/>
</dbReference>
<dbReference type="PANTHER" id="PTHR47892:SF1">
    <property type="entry name" value="UNIVERSAL STRESS PROTEIN E"/>
    <property type="match status" value="1"/>
</dbReference>
<evidence type="ECO:0000256" key="1">
    <source>
        <dbReference type="ARBA" id="ARBA00004496"/>
    </source>
</evidence>
<dbReference type="Gene3D" id="3.40.50.12370">
    <property type="match status" value="1"/>
</dbReference>
<sequence>MKRFRNILVSLDTRHEDQSILESAAEVARSDQAKLTLVDVVPPMAWMTRLLVPDHEYIQQLMTEEKQQQLEALAGSLRDEGLDVETKVLLGKTSTEIIREVLRNRHDLVDH</sequence>
<evidence type="ECO:0000256" key="3">
    <source>
        <dbReference type="ARBA" id="ARBA00037131"/>
    </source>
</evidence>
<dbReference type="GO" id="GO:0005737">
    <property type="term" value="C:cytoplasm"/>
    <property type="evidence" value="ECO:0007669"/>
    <property type="project" value="UniProtKB-SubCell"/>
</dbReference>
<evidence type="ECO:0000259" key="4">
    <source>
        <dbReference type="Pfam" id="PF00582"/>
    </source>
</evidence>
<comment type="caution">
    <text evidence="5">The sequence shown here is derived from an EMBL/GenBank/DDBJ whole genome shotgun (WGS) entry which is preliminary data.</text>
</comment>
<keyword evidence="2" id="KW-0963">Cytoplasm</keyword>
<proteinExistence type="predicted"/>
<dbReference type="InterPro" id="IPR006016">
    <property type="entry name" value="UspA"/>
</dbReference>
<name>A0A5B1CQ67_9BACT</name>
<accession>A0A5B1CQ67</accession>
<dbReference type="OrthoDB" id="239260at2"/>
<keyword evidence="6" id="KW-1185">Reference proteome</keyword>
<gene>
    <name evidence="5" type="ORF">LF1_45600</name>
</gene>
<dbReference type="Pfam" id="PF00582">
    <property type="entry name" value="Usp"/>
    <property type="match status" value="1"/>
</dbReference>
<dbReference type="EMBL" id="VRLW01000001">
    <property type="protein sequence ID" value="KAA1261999.1"/>
    <property type="molecule type" value="Genomic_DNA"/>
</dbReference>
<evidence type="ECO:0000256" key="2">
    <source>
        <dbReference type="ARBA" id="ARBA00022490"/>
    </source>
</evidence>
<organism evidence="5 6">
    <name type="scientific">Rubripirellula obstinata</name>
    <dbReference type="NCBI Taxonomy" id="406547"/>
    <lineage>
        <taxon>Bacteria</taxon>
        <taxon>Pseudomonadati</taxon>
        <taxon>Planctomycetota</taxon>
        <taxon>Planctomycetia</taxon>
        <taxon>Pirellulales</taxon>
        <taxon>Pirellulaceae</taxon>
        <taxon>Rubripirellula</taxon>
    </lineage>
</organism>
<feature type="domain" description="UspA" evidence="4">
    <location>
        <begin position="4"/>
        <end position="109"/>
    </location>
</feature>